<evidence type="ECO:0000313" key="1">
    <source>
        <dbReference type="Proteomes" id="UP000095286"/>
    </source>
</evidence>
<organism evidence="1 2">
    <name type="scientific">Rhabditophanes sp. KR3021</name>
    <dbReference type="NCBI Taxonomy" id="114890"/>
    <lineage>
        <taxon>Eukaryota</taxon>
        <taxon>Metazoa</taxon>
        <taxon>Ecdysozoa</taxon>
        <taxon>Nematoda</taxon>
        <taxon>Chromadorea</taxon>
        <taxon>Rhabditida</taxon>
        <taxon>Tylenchina</taxon>
        <taxon>Panagrolaimomorpha</taxon>
        <taxon>Strongyloidoidea</taxon>
        <taxon>Alloionematidae</taxon>
        <taxon>Rhabditophanes</taxon>
    </lineage>
</organism>
<reference evidence="2" key="1">
    <citation type="submission" date="2016-11" db="UniProtKB">
        <authorList>
            <consortium name="WormBaseParasite"/>
        </authorList>
    </citation>
    <scope>IDENTIFICATION</scope>
    <source>
        <strain evidence="2">KR3021</strain>
    </source>
</reference>
<dbReference type="WBParaSite" id="RSKR_0000416500.1">
    <property type="protein sequence ID" value="RSKR_0000416500.1"/>
    <property type="gene ID" value="RSKR_0000416500"/>
</dbReference>
<proteinExistence type="predicted"/>
<accession>A0AC35TUN1</accession>
<evidence type="ECO:0000313" key="2">
    <source>
        <dbReference type="WBParaSite" id="RSKR_0000416500.1"/>
    </source>
</evidence>
<protein>
    <submittedName>
        <fullName evidence="2">NADH dehydrogenase [ubiquinone] 1 beta subcomplex subunit 2, mitochondrial</fullName>
    </submittedName>
</protein>
<name>A0AC35TUN1_9BILA</name>
<sequence>MILGRGFANFVTKFKALTPAQQKQVYNGARSKWLSAKESERVAAIGVGTRLGHSEDPERNTYDGHYNGTPGKDKPLHDFYYREPIPHSTHIDRTLSKFITALMWFWFTYHMYYHSGLLFGHWYMPYLSEFTDQELGIPKDSEADPEYWGNHGKKYGTYR</sequence>
<dbReference type="Proteomes" id="UP000095286">
    <property type="component" value="Unplaced"/>
</dbReference>